<keyword evidence="5" id="KW-0808">Transferase</keyword>
<dbReference type="Gene3D" id="3.40.47.10">
    <property type="match status" value="1"/>
</dbReference>
<feature type="domain" description="Beta-ketoacyl-[acyl-carrier-protein] synthase III C-terminal" evidence="10">
    <location>
        <begin position="247"/>
        <end position="336"/>
    </location>
</feature>
<dbReference type="PANTHER" id="PTHR34069">
    <property type="entry name" value="3-OXOACYL-[ACYL-CARRIER-PROTEIN] SYNTHASE 3"/>
    <property type="match status" value="1"/>
</dbReference>
<evidence type="ECO:0000256" key="3">
    <source>
        <dbReference type="ARBA" id="ARBA00022490"/>
    </source>
</evidence>
<dbReference type="InterPro" id="IPR013747">
    <property type="entry name" value="ACP_syn_III_C"/>
</dbReference>
<reference evidence="12" key="1">
    <citation type="submission" date="2020-05" db="EMBL/GenBank/DDBJ databases">
        <authorList>
            <person name="Chiriac C."/>
            <person name="Salcher M."/>
            <person name="Ghai R."/>
            <person name="Kavagutti S V."/>
        </authorList>
    </citation>
    <scope>NUCLEOTIDE SEQUENCE</scope>
</reference>
<keyword evidence="7" id="KW-0443">Lipid metabolism</keyword>
<feature type="domain" description="Beta-ketoacyl-[acyl-carrier-protein] synthase III N-terminal" evidence="11">
    <location>
        <begin position="116"/>
        <end position="192"/>
    </location>
</feature>
<dbReference type="Pfam" id="PF08541">
    <property type="entry name" value="ACP_syn_III_C"/>
    <property type="match status" value="1"/>
</dbReference>
<comment type="pathway">
    <text evidence="1">Lipid metabolism.</text>
</comment>
<dbReference type="HAMAP" id="MF_01815">
    <property type="entry name" value="FabH"/>
    <property type="match status" value="1"/>
</dbReference>
<evidence type="ECO:0000256" key="7">
    <source>
        <dbReference type="ARBA" id="ARBA00023098"/>
    </source>
</evidence>
<dbReference type="EMBL" id="CAFBMD010000099">
    <property type="protein sequence ID" value="CAB4904055.1"/>
    <property type="molecule type" value="Genomic_DNA"/>
</dbReference>
<evidence type="ECO:0000313" key="13">
    <source>
        <dbReference type="EMBL" id="CAB4904055.1"/>
    </source>
</evidence>
<dbReference type="EMBL" id="CAFBQF010000151">
    <property type="protein sequence ID" value="CAB5058227.1"/>
    <property type="molecule type" value="Genomic_DNA"/>
</dbReference>
<dbReference type="GO" id="GO:0004315">
    <property type="term" value="F:3-oxoacyl-[acyl-carrier-protein] synthase activity"/>
    <property type="evidence" value="ECO:0007669"/>
    <property type="project" value="InterPro"/>
</dbReference>
<proteinExistence type="inferred from homology"/>
<comment type="similarity">
    <text evidence="2">Belongs to the thiolase-like superfamily. FabH family.</text>
</comment>
<evidence type="ECO:0000256" key="5">
    <source>
        <dbReference type="ARBA" id="ARBA00022679"/>
    </source>
</evidence>
<evidence type="ECO:0000259" key="10">
    <source>
        <dbReference type="Pfam" id="PF08541"/>
    </source>
</evidence>
<evidence type="ECO:0000256" key="2">
    <source>
        <dbReference type="ARBA" id="ARBA00008642"/>
    </source>
</evidence>
<evidence type="ECO:0000256" key="1">
    <source>
        <dbReference type="ARBA" id="ARBA00005189"/>
    </source>
</evidence>
<evidence type="ECO:0000313" key="14">
    <source>
        <dbReference type="EMBL" id="CAB5040492.1"/>
    </source>
</evidence>
<dbReference type="EMBL" id="CAEZXW010000076">
    <property type="protein sequence ID" value="CAB4709503.1"/>
    <property type="molecule type" value="Genomic_DNA"/>
</dbReference>
<dbReference type="NCBIfam" id="TIGR00747">
    <property type="entry name" value="fabH"/>
    <property type="match status" value="1"/>
</dbReference>
<evidence type="ECO:0000256" key="6">
    <source>
        <dbReference type="ARBA" id="ARBA00022832"/>
    </source>
</evidence>
<dbReference type="PANTHER" id="PTHR34069:SF2">
    <property type="entry name" value="BETA-KETOACYL-[ACYL-CARRIER-PROTEIN] SYNTHASE III"/>
    <property type="match status" value="1"/>
</dbReference>
<dbReference type="GO" id="GO:0044550">
    <property type="term" value="P:secondary metabolite biosynthetic process"/>
    <property type="evidence" value="ECO:0007669"/>
    <property type="project" value="TreeGrafter"/>
</dbReference>
<dbReference type="CDD" id="cd00830">
    <property type="entry name" value="KAS_III"/>
    <property type="match status" value="1"/>
</dbReference>
<dbReference type="EMBL" id="CAFBQA010000066">
    <property type="protein sequence ID" value="CAB5040492.1"/>
    <property type="molecule type" value="Genomic_DNA"/>
</dbReference>
<dbReference type="InterPro" id="IPR013751">
    <property type="entry name" value="ACP_syn_III_N"/>
</dbReference>
<name>A0A6J6QIR0_9ZZZZ</name>
<evidence type="ECO:0000256" key="8">
    <source>
        <dbReference type="ARBA" id="ARBA00023160"/>
    </source>
</evidence>
<sequence length="338" mass="36254">MGKIKDLAPNRHSRIYGVGGYRPERIVTNAEICARIDSTDEWIRERSGIESRRWAADNESVVDMAEHAARKALTHAGIGMDQIGAVIVATVTYPYQTPSAATELIGRLGNPKAAAFDISAACAGFCYGVGMASDFVRGGSADYVLLVGVEKLTDFIDLDDRAGGFLFADGAGAVVIGPSDVPGIGPTVWGSDADNRDAILQKTSWLSFKKNTVHERKDFLWPDIQMVGQTVFRWAVWQMVPVAHKALELAGLKVNELDAFIPHQANMRIIDAMVKALDLPPELPVARDIRVSGNTSAASIPLAMEAMLERGEIPHGGSALLIGFGAGLVYAAQVVTLP</sequence>
<protein>
    <submittedName>
        <fullName evidence="12">Unannotated protein</fullName>
    </submittedName>
</protein>
<keyword evidence="4" id="KW-0444">Lipid biosynthesis</keyword>
<accession>A0A6J6QIR0</accession>
<keyword evidence="3" id="KW-0963">Cytoplasm</keyword>
<dbReference type="NCBIfam" id="NF006829">
    <property type="entry name" value="PRK09352.1"/>
    <property type="match status" value="1"/>
</dbReference>
<evidence type="ECO:0000256" key="4">
    <source>
        <dbReference type="ARBA" id="ARBA00022516"/>
    </source>
</evidence>
<keyword evidence="6" id="KW-0276">Fatty acid metabolism</keyword>
<evidence type="ECO:0000313" key="12">
    <source>
        <dbReference type="EMBL" id="CAB4709503.1"/>
    </source>
</evidence>
<gene>
    <name evidence="12" type="ORF">UFOPK2593_01090</name>
    <name evidence="13" type="ORF">UFOPK3492_01094</name>
    <name evidence="14" type="ORF">UFOPK4234_01125</name>
    <name evidence="15" type="ORF">UFOPK4295_01667</name>
</gene>
<dbReference type="GO" id="GO:0006633">
    <property type="term" value="P:fatty acid biosynthetic process"/>
    <property type="evidence" value="ECO:0007669"/>
    <property type="project" value="UniProtKB-KW"/>
</dbReference>
<dbReference type="SUPFAM" id="SSF53901">
    <property type="entry name" value="Thiolase-like"/>
    <property type="match status" value="1"/>
</dbReference>
<dbReference type="Pfam" id="PF08545">
    <property type="entry name" value="ACP_syn_III"/>
    <property type="match status" value="1"/>
</dbReference>
<evidence type="ECO:0000256" key="9">
    <source>
        <dbReference type="ARBA" id="ARBA00023315"/>
    </source>
</evidence>
<evidence type="ECO:0000313" key="15">
    <source>
        <dbReference type="EMBL" id="CAB5058227.1"/>
    </source>
</evidence>
<dbReference type="AlphaFoldDB" id="A0A6J6QIR0"/>
<dbReference type="InterPro" id="IPR016039">
    <property type="entry name" value="Thiolase-like"/>
</dbReference>
<dbReference type="InterPro" id="IPR004655">
    <property type="entry name" value="FabH"/>
</dbReference>
<keyword evidence="9" id="KW-0012">Acyltransferase</keyword>
<keyword evidence="8" id="KW-0275">Fatty acid biosynthesis</keyword>
<evidence type="ECO:0000259" key="11">
    <source>
        <dbReference type="Pfam" id="PF08545"/>
    </source>
</evidence>
<organism evidence="12">
    <name type="scientific">freshwater metagenome</name>
    <dbReference type="NCBI Taxonomy" id="449393"/>
    <lineage>
        <taxon>unclassified sequences</taxon>
        <taxon>metagenomes</taxon>
        <taxon>ecological metagenomes</taxon>
    </lineage>
</organism>